<dbReference type="RefSeq" id="WP_377177274.1">
    <property type="nucleotide sequence ID" value="NZ_JBHUJB010000009.1"/>
</dbReference>
<protein>
    <submittedName>
        <fullName evidence="3">Acyl-CoA thioesterase</fullName>
        <ecNumber evidence="3">3.1.2.-</ecNumber>
    </submittedName>
</protein>
<name>A0ABW4Z6J8_9BACT</name>
<dbReference type="SUPFAM" id="SSF54637">
    <property type="entry name" value="Thioesterase/thiol ester dehydrase-isomerase"/>
    <property type="match status" value="1"/>
</dbReference>
<comment type="caution">
    <text evidence="3">The sequence shown here is derived from an EMBL/GenBank/DDBJ whole genome shotgun (WGS) entry which is preliminary data.</text>
</comment>
<dbReference type="InterPro" id="IPR029069">
    <property type="entry name" value="HotDog_dom_sf"/>
</dbReference>
<dbReference type="CDD" id="cd00586">
    <property type="entry name" value="4HBT"/>
    <property type="match status" value="1"/>
</dbReference>
<accession>A0ABW4Z6J8</accession>
<keyword evidence="4" id="KW-1185">Reference proteome</keyword>
<keyword evidence="2 3" id="KW-0378">Hydrolase</keyword>
<gene>
    <name evidence="3" type="ORF">ACFSW8_01560</name>
</gene>
<evidence type="ECO:0000313" key="4">
    <source>
        <dbReference type="Proteomes" id="UP001597389"/>
    </source>
</evidence>
<dbReference type="PANTHER" id="PTHR31793:SF27">
    <property type="entry name" value="NOVEL THIOESTERASE SUPERFAMILY DOMAIN AND SAPOSIN A-TYPE DOMAIN CONTAINING PROTEIN (0610012H03RIK)"/>
    <property type="match status" value="1"/>
</dbReference>
<dbReference type="Gene3D" id="3.10.129.10">
    <property type="entry name" value="Hotdog Thioesterase"/>
    <property type="match status" value="1"/>
</dbReference>
<dbReference type="GO" id="GO:0016787">
    <property type="term" value="F:hydrolase activity"/>
    <property type="evidence" value="ECO:0007669"/>
    <property type="project" value="UniProtKB-KW"/>
</dbReference>
<sequence>MRAFSNFERRVNFADTDLAGIVHFSKILGYVEEAEHAAMLSIGVAPASESGGFPKVHVECDYRSPLRFGDVASIEMVIEKVGESSVTWTFSITLDGKLVATGKVITVYVTSMGAGSVIPDVYREALSA</sequence>
<dbReference type="EMBL" id="JBHUJB010000009">
    <property type="protein sequence ID" value="MFD2157579.1"/>
    <property type="molecule type" value="Genomic_DNA"/>
</dbReference>
<organism evidence="3 4">
    <name type="scientific">Rubritalea tangerina</name>
    <dbReference type="NCBI Taxonomy" id="430798"/>
    <lineage>
        <taxon>Bacteria</taxon>
        <taxon>Pseudomonadati</taxon>
        <taxon>Verrucomicrobiota</taxon>
        <taxon>Verrucomicrobiia</taxon>
        <taxon>Verrucomicrobiales</taxon>
        <taxon>Rubritaleaceae</taxon>
        <taxon>Rubritalea</taxon>
    </lineage>
</organism>
<evidence type="ECO:0000256" key="2">
    <source>
        <dbReference type="ARBA" id="ARBA00022801"/>
    </source>
</evidence>
<evidence type="ECO:0000313" key="3">
    <source>
        <dbReference type="EMBL" id="MFD2157579.1"/>
    </source>
</evidence>
<evidence type="ECO:0000256" key="1">
    <source>
        <dbReference type="ARBA" id="ARBA00005953"/>
    </source>
</evidence>
<comment type="similarity">
    <text evidence="1">Belongs to the 4-hydroxybenzoyl-CoA thioesterase family.</text>
</comment>
<dbReference type="Pfam" id="PF13279">
    <property type="entry name" value="4HBT_2"/>
    <property type="match status" value="1"/>
</dbReference>
<proteinExistence type="inferred from homology"/>
<dbReference type="InterPro" id="IPR050563">
    <property type="entry name" value="4-hydroxybenzoyl-CoA_TE"/>
</dbReference>
<dbReference type="EC" id="3.1.2.-" evidence="3"/>
<reference evidence="4" key="1">
    <citation type="journal article" date="2019" name="Int. J. Syst. Evol. Microbiol.">
        <title>The Global Catalogue of Microorganisms (GCM) 10K type strain sequencing project: providing services to taxonomists for standard genome sequencing and annotation.</title>
        <authorList>
            <consortium name="The Broad Institute Genomics Platform"/>
            <consortium name="The Broad Institute Genome Sequencing Center for Infectious Disease"/>
            <person name="Wu L."/>
            <person name="Ma J."/>
        </authorList>
    </citation>
    <scope>NUCLEOTIDE SEQUENCE [LARGE SCALE GENOMIC DNA]</scope>
    <source>
        <strain evidence="4">CCUG 57942</strain>
    </source>
</reference>
<dbReference type="PANTHER" id="PTHR31793">
    <property type="entry name" value="4-HYDROXYBENZOYL-COA THIOESTERASE FAMILY MEMBER"/>
    <property type="match status" value="1"/>
</dbReference>
<dbReference type="Proteomes" id="UP001597389">
    <property type="component" value="Unassembled WGS sequence"/>
</dbReference>